<feature type="transmembrane region" description="Helical" evidence="8">
    <location>
        <begin position="26"/>
        <end position="48"/>
    </location>
</feature>
<dbReference type="Pfam" id="PF00005">
    <property type="entry name" value="ABC_tran"/>
    <property type="match status" value="1"/>
</dbReference>
<feature type="domain" description="ABC transmembrane type-1" evidence="10">
    <location>
        <begin position="29"/>
        <end position="322"/>
    </location>
</feature>
<accession>A0A511IZ15</accession>
<dbReference type="SMART" id="SM00382">
    <property type="entry name" value="AAA"/>
    <property type="match status" value="1"/>
</dbReference>
<dbReference type="FunFam" id="3.40.50.300:FF:000287">
    <property type="entry name" value="Multidrug ABC transporter ATP-binding protein"/>
    <property type="match status" value="1"/>
</dbReference>
<keyword evidence="5 11" id="KW-0067">ATP-binding</keyword>
<evidence type="ECO:0000256" key="3">
    <source>
        <dbReference type="ARBA" id="ARBA00022692"/>
    </source>
</evidence>
<dbReference type="EMBL" id="BJWF01000002">
    <property type="protein sequence ID" value="GEL91018.1"/>
    <property type="molecule type" value="Genomic_DNA"/>
</dbReference>
<sequence>MKISEVTIKKQSFSRFWKMIQTEHPLFYGLLFCSIIGNLMVVAMPMIMGIGIDHLLRRIHDVGIGHMTMTDVSETLLLPVILLVVFSFLSSIASFIQEYTMASLSEKITVKVRKEITKKFKTLPMSFYDHHQVGDIISRTTTGLNQLSQVLLTGINQFFSSIVTIVFALLMLFYIDVKLTLFVFLLIFGSAWVTQKFANKNKVKSDENQTALGSLNNKMEEYLTGNLIIKSFNQQNDAAKSIRKANQSQYEAFKKAQFMNFAIYPVIRLVNQLAFIASAIFGSFLVFSGSITLGLLQAYLQYINQISEPISSASYVINSIQSAMAAIDRTFEIMDEPNELPDFTNSPLIHTPKGAIAFKNVQFGYTPDKILMENVSFSAKPKQTIAIVGPTGAVKTTLVNLLMRFYELNNGMITFDGIDITEFSRSELRKQFGMVLQNTWLFEGTVAENIAYGNRLASREEIIAAARIAQCDHFIRTLPKGYDTIISSENGALSQGQQQLLTIARVLLADPAVVILDEATSSVDTRTEVMIQKAMNAVTDNRTSFVIAHRLSTIENADLILVMKNGNIVEQGTHDTLLSKPTLYASLYNSQFQAT</sequence>
<feature type="transmembrane region" description="Helical" evidence="8">
    <location>
        <begin position="273"/>
        <end position="300"/>
    </location>
</feature>
<dbReference type="Gene3D" id="1.20.1560.10">
    <property type="entry name" value="ABC transporter type 1, transmembrane domain"/>
    <property type="match status" value="1"/>
</dbReference>
<keyword evidence="6 8" id="KW-1133">Transmembrane helix</keyword>
<dbReference type="CDD" id="cd18547">
    <property type="entry name" value="ABC_6TM_Tm288_like"/>
    <property type="match status" value="1"/>
</dbReference>
<dbReference type="SUPFAM" id="SSF90123">
    <property type="entry name" value="ABC transporter transmembrane region"/>
    <property type="match status" value="1"/>
</dbReference>
<dbReference type="InterPro" id="IPR036640">
    <property type="entry name" value="ABC1_TM_sf"/>
</dbReference>
<dbReference type="SUPFAM" id="SSF52540">
    <property type="entry name" value="P-loop containing nucleoside triphosphate hydrolases"/>
    <property type="match status" value="1"/>
</dbReference>
<evidence type="ECO:0000256" key="2">
    <source>
        <dbReference type="ARBA" id="ARBA00022448"/>
    </source>
</evidence>
<dbReference type="GO" id="GO:0015421">
    <property type="term" value="F:ABC-type oligopeptide transporter activity"/>
    <property type="evidence" value="ECO:0007669"/>
    <property type="project" value="TreeGrafter"/>
</dbReference>
<dbReference type="Proteomes" id="UP000321830">
    <property type="component" value="Unassembled WGS sequence"/>
</dbReference>
<dbReference type="PANTHER" id="PTHR43394:SF1">
    <property type="entry name" value="ATP-BINDING CASSETTE SUB-FAMILY B MEMBER 10, MITOCHONDRIAL"/>
    <property type="match status" value="1"/>
</dbReference>
<reference evidence="11 12" key="1">
    <citation type="submission" date="2019-07" db="EMBL/GenBank/DDBJ databases">
        <title>Whole genome shotgun sequence of Enterococcus villorum NBRC 100699.</title>
        <authorList>
            <person name="Hosoyama A."/>
            <person name="Uohara A."/>
            <person name="Ohji S."/>
            <person name="Ichikawa N."/>
        </authorList>
    </citation>
    <scope>NUCLEOTIDE SEQUENCE [LARGE SCALE GENOMIC DNA]</scope>
    <source>
        <strain evidence="11 12">NBRC 100699</strain>
    </source>
</reference>
<keyword evidence="4" id="KW-0547">Nucleotide-binding</keyword>
<dbReference type="PROSITE" id="PS50893">
    <property type="entry name" value="ABC_TRANSPORTER_2"/>
    <property type="match status" value="1"/>
</dbReference>
<gene>
    <name evidence="11" type="ORF">EVI01_03550</name>
</gene>
<name>A0A511IZ15_9ENTE</name>
<feature type="transmembrane region" description="Helical" evidence="8">
    <location>
        <begin position="76"/>
        <end position="96"/>
    </location>
</feature>
<comment type="caution">
    <text evidence="11">The sequence shown here is derived from an EMBL/GenBank/DDBJ whole genome shotgun (WGS) entry which is preliminary data.</text>
</comment>
<evidence type="ECO:0000256" key="8">
    <source>
        <dbReference type="SAM" id="Phobius"/>
    </source>
</evidence>
<dbReference type="GO" id="GO:0005524">
    <property type="term" value="F:ATP binding"/>
    <property type="evidence" value="ECO:0007669"/>
    <property type="project" value="UniProtKB-KW"/>
</dbReference>
<feature type="transmembrane region" description="Helical" evidence="8">
    <location>
        <begin position="181"/>
        <end position="198"/>
    </location>
</feature>
<evidence type="ECO:0000256" key="1">
    <source>
        <dbReference type="ARBA" id="ARBA00004651"/>
    </source>
</evidence>
<dbReference type="Pfam" id="PF00664">
    <property type="entry name" value="ABC_membrane"/>
    <property type="match status" value="1"/>
</dbReference>
<dbReference type="InterPro" id="IPR027417">
    <property type="entry name" value="P-loop_NTPase"/>
</dbReference>
<protein>
    <submittedName>
        <fullName evidence="11">Multidrug ABC transporter ATP-binding protein</fullName>
    </submittedName>
</protein>
<dbReference type="GO" id="GO:0016887">
    <property type="term" value="F:ATP hydrolysis activity"/>
    <property type="evidence" value="ECO:0007669"/>
    <property type="project" value="InterPro"/>
</dbReference>
<dbReference type="RefSeq" id="WP_010752016.1">
    <property type="nucleotide sequence ID" value="NZ_BJWF01000002.1"/>
</dbReference>
<dbReference type="AlphaFoldDB" id="A0A511IZ15"/>
<feature type="transmembrane region" description="Helical" evidence="8">
    <location>
        <begin position="158"/>
        <end position="175"/>
    </location>
</feature>
<comment type="subcellular location">
    <subcellularLocation>
        <location evidence="1">Cell membrane</location>
        <topology evidence="1">Multi-pass membrane protein</topology>
    </subcellularLocation>
</comment>
<evidence type="ECO:0000256" key="4">
    <source>
        <dbReference type="ARBA" id="ARBA00022741"/>
    </source>
</evidence>
<evidence type="ECO:0000259" key="9">
    <source>
        <dbReference type="PROSITE" id="PS50893"/>
    </source>
</evidence>
<evidence type="ECO:0000313" key="12">
    <source>
        <dbReference type="Proteomes" id="UP000321830"/>
    </source>
</evidence>
<proteinExistence type="predicted"/>
<dbReference type="GO" id="GO:0005886">
    <property type="term" value="C:plasma membrane"/>
    <property type="evidence" value="ECO:0007669"/>
    <property type="project" value="UniProtKB-SubCell"/>
</dbReference>
<keyword evidence="2" id="KW-0813">Transport</keyword>
<organism evidence="11 12">
    <name type="scientific">Enterococcus villorum</name>
    <dbReference type="NCBI Taxonomy" id="112904"/>
    <lineage>
        <taxon>Bacteria</taxon>
        <taxon>Bacillati</taxon>
        <taxon>Bacillota</taxon>
        <taxon>Bacilli</taxon>
        <taxon>Lactobacillales</taxon>
        <taxon>Enterococcaceae</taxon>
        <taxon>Enterococcus</taxon>
    </lineage>
</organism>
<dbReference type="InterPro" id="IPR039421">
    <property type="entry name" value="Type_1_exporter"/>
</dbReference>
<dbReference type="PROSITE" id="PS50929">
    <property type="entry name" value="ABC_TM1F"/>
    <property type="match status" value="1"/>
</dbReference>
<evidence type="ECO:0000256" key="6">
    <source>
        <dbReference type="ARBA" id="ARBA00022989"/>
    </source>
</evidence>
<keyword evidence="3 8" id="KW-0812">Transmembrane</keyword>
<dbReference type="InterPro" id="IPR003593">
    <property type="entry name" value="AAA+_ATPase"/>
</dbReference>
<dbReference type="InterPro" id="IPR003439">
    <property type="entry name" value="ABC_transporter-like_ATP-bd"/>
</dbReference>
<dbReference type="InterPro" id="IPR011527">
    <property type="entry name" value="ABC1_TM_dom"/>
</dbReference>
<evidence type="ECO:0000256" key="7">
    <source>
        <dbReference type="ARBA" id="ARBA00023136"/>
    </source>
</evidence>
<evidence type="ECO:0000313" key="11">
    <source>
        <dbReference type="EMBL" id="GEL91018.1"/>
    </source>
</evidence>
<feature type="domain" description="ABC transporter" evidence="9">
    <location>
        <begin position="356"/>
        <end position="590"/>
    </location>
</feature>
<dbReference type="PROSITE" id="PS00211">
    <property type="entry name" value="ABC_TRANSPORTER_1"/>
    <property type="match status" value="1"/>
</dbReference>
<dbReference type="PANTHER" id="PTHR43394">
    <property type="entry name" value="ATP-DEPENDENT PERMEASE MDL1, MITOCHONDRIAL"/>
    <property type="match status" value="1"/>
</dbReference>
<evidence type="ECO:0000256" key="5">
    <source>
        <dbReference type="ARBA" id="ARBA00022840"/>
    </source>
</evidence>
<keyword evidence="7 8" id="KW-0472">Membrane</keyword>
<evidence type="ECO:0000259" key="10">
    <source>
        <dbReference type="PROSITE" id="PS50929"/>
    </source>
</evidence>
<dbReference type="Gene3D" id="3.40.50.300">
    <property type="entry name" value="P-loop containing nucleotide triphosphate hydrolases"/>
    <property type="match status" value="1"/>
</dbReference>
<dbReference type="InterPro" id="IPR017871">
    <property type="entry name" value="ABC_transporter-like_CS"/>
</dbReference>
<dbReference type="CDD" id="cd03254">
    <property type="entry name" value="ABCC_Glucan_exporter_like"/>
    <property type="match status" value="1"/>
</dbReference>